<keyword evidence="2" id="KW-0067">ATP-binding</keyword>
<dbReference type="PANTHER" id="PTHR43581">
    <property type="entry name" value="ATP/GTP PHOSPHATASE"/>
    <property type="match status" value="1"/>
</dbReference>
<feature type="domain" description="AAA+ ATPase" evidence="1">
    <location>
        <begin position="44"/>
        <end position="318"/>
    </location>
</feature>
<name>A0A6M1R321_9ACTN</name>
<dbReference type="GO" id="GO:0006302">
    <property type="term" value="P:double-strand break repair"/>
    <property type="evidence" value="ECO:0007669"/>
    <property type="project" value="InterPro"/>
</dbReference>
<dbReference type="InterPro" id="IPR003593">
    <property type="entry name" value="AAA+_ATPase"/>
</dbReference>
<dbReference type="GO" id="GO:0005524">
    <property type="term" value="F:ATP binding"/>
    <property type="evidence" value="ECO:0007669"/>
    <property type="project" value="UniProtKB-KW"/>
</dbReference>
<comment type="caution">
    <text evidence="2">The sequence shown here is derived from an EMBL/GenBank/DDBJ whole genome shotgun (WGS) entry which is preliminary data.</text>
</comment>
<evidence type="ECO:0000313" key="3">
    <source>
        <dbReference type="Proteomes" id="UP000483261"/>
    </source>
</evidence>
<dbReference type="GO" id="GO:0016887">
    <property type="term" value="F:ATP hydrolysis activity"/>
    <property type="evidence" value="ECO:0007669"/>
    <property type="project" value="InterPro"/>
</dbReference>
<keyword evidence="2" id="KW-0547">Nucleotide-binding</keyword>
<dbReference type="Pfam" id="PF13476">
    <property type="entry name" value="AAA_23"/>
    <property type="match status" value="1"/>
</dbReference>
<reference evidence="2 3" key="1">
    <citation type="submission" date="2020-02" db="EMBL/GenBank/DDBJ databases">
        <title>Whole-genome analyses of novel actinobacteria.</title>
        <authorList>
            <person name="Sahin N."/>
        </authorList>
    </citation>
    <scope>NUCLEOTIDE SEQUENCE [LARGE SCALE GENOMIC DNA]</scope>
    <source>
        <strain evidence="2 3">KC13</strain>
    </source>
</reference>
<keyword evidence="3" id="KW-1185">Reference proteome</keyword>
<protein>
    <submittedName>
        <fullName evidence="2">ATP-binding protein</fullName>
    </submittedName>
</protein>
<dbReference type="InterPro" id="IPR003959">
    <property type="entry name" value="ATPase_AAA_core"/>
</dbReference>
<dbReference type="InterPro" id="IPR051396">
    <property type="entry name" value="Bact_Antivir_Def_Nuclease"/>
</dbReference>
<dbReference type="PANTHER" id="PTHR43581:SF2">
    <property type="entry name" value="EXCINUCLEASE ATPASE SUBUNIT"/>
    <property type="match status" value="1"/>
</dbReference>
<proteinExistence type="predicted"/>
<dbReference type="AlphaFoldDB" id="A0A6M1R321"/>
<dbReference type="Pfam" id="PF13304">
    <property type="entry name" value="AAA_21"/>
    <property type="match status" value="1"/>
</dbReference>
<dbReference type="SUPFAM" id="SSF52540">
    <property type="entry name" value="P-loop containing nucleoside triphosphate hydrolases"/>
    <property type="match status" value="1"/>
</dbReference>
<dbReference type="SMART" id="SM00382">
    <property type="entry name" value="AAA"/>
    <property type="match status" value="1"/>
</dbReference>
<evidence type="ECO:0000259" key="1">
    <source>
        <dbReference type="SMART" id="SM00382"/>
    </source>
</evidence>
<dbReference type="EMBL" id="JAALAA010000013">
    <property type="protein sequence ID" value="NGN94310.1"/>
    <property type="molecule type" value="Genomic_DNA"/>
</dbReference>
<sequence length="519" mass="57516">MNAISPSEINDLLNRVRRRSYRNYLLSMDLKKIRGFRDAHVRFDFPVTALVGPNGAGKTTVLGAAGLIYADVQPRRFFARGGTYDSSMSGWKVEYEVYSGGTSVPRTASYTDATADVTRSKWNRKGVARPVKVIGVNRTLPLTERNDVQRFAKGDFIGVTEESFTQEVVSAVERILGKKAADYLQVHADENGKYSILALKPSSADTPGYSEFHFGAGEASIIRIVSEIESVEDQALILIEEVENGLHPIATRRLVEYLIAVCRRKGCQVIFTTHSNAALSPLPGEAVWSSYGGKLTQGKLDVESLRALTGEIDARLAVFAEDNFGSLVAEVTLRRFGDLTDRRIDIKGVEIHALGGAAQARDQARHNNRSPARRFKALSFLDGDKRAQLDYNPRSRDDLNVDGSPFVTFFTGTSDPEAVIVEQLAELIETNGRVLPRLTLALQMDTRHENEVGEVLKTRLLTNTDRHEIFKEIGEDLDFLGQEVTARAFVSTWANFNDDAVKSIWEPVVDHLPLLSDPT</sequence>
<dbReference type="Proteomes" id="UP000483261">
    <property type="component" value="Unassembled WGS sequence"/>
</dbReference>
<dbReference type="Gene3D" id="3.40.50.300">
    <property type="entry name" value="P-loop containing nucleotide triphosphate hydrolases"/>
    <property type="match status" value="2"/>
</dbReference>
<dbReference type="InterPro" id="IPR027417">
    <property type="entry name" value="P-loop_NTPase"/>
</dbReference>
<gene>
    <name evidence="2" type="ORF">G5C66_16380</name>
</gene>
<dbReference type="InterPro" id="IPR038729">
    <property type="entry name" value="Rad50/SbcC_AAA"/>
</dbReference>
<evidence type="ECO:0000313" key="2">
    <source>
        <dbReference type="EMBL" id="NGN94310.1"/>
    </source>
</evidence>
<accession>A0A6M1R321</accession>
<dbReference type="RefSeq" id="WP_165112023.1">
    <property type="nucleotide sequence ID" value="NZ_JAALAA010000013.1"/>
</dbReference>
<organism evidence="2 3">
    <name type="scientific">Nocardioides turkmenicus</name>
    <dbReference type="NCBI Taxonomy" id="2711220"/>
    <lineage>
        <taxon>Bacteria</taxon>
        <taxon>Bacillati</taxon>
        <taxon>Actinomycetota</taxon>
        <taxon>Actinomycetes</taxon>
        <taxon>Propionibacteriales</taxon>
        <taxon>Nocardioidaceae</taxon>
        <taxon>Nocardioides</taxon>
    </lineage>
</organism>